<dbReference type="Proteomes" id="UP000241440">
    <property type="component" value="Unassembled WGS sequence"/>
</dbReference>
<feature type="transmembrane region" description="Helical" evidence="1">
    <location>
        <begin position="12"/>
        <end position="30"/>
    </location>
</feature>
<organism evidence="2 3">
    <name type="scientific">Photobacterium angustum</name>
    <dbReference type="NCBI Taxonomy" id="661"/>
    <lineage>
        <taxon>Bacteria</taxon>
        <taxon>Pseudomonadati</taxon>
        <taxon>Pseudomonadota</taxon>
        <taxon>Gammaproteobacteria</taxon>
        <taxon>Vibrionales</taxon>
        <taxon>Vibrionaceae</taxon>
        <taxon>Photobacterium</taxon>
    </lineage>
</organism>
<evidence type="ECO:0000256" key="1">
    <source>
        <dbReference type="SAM" id="Phobius"/>
    </source>
</evidence>
<keyword evidence="1" id="KW-1133">Transmembrane helix</keyword>
<accession>A0A855SCS0</accession>
<dbReference type="AlphaFoldDB" id="A0A855SCS0"/>
<dbReference type="EMBL" id="PYOY01000004">
    <property type="protein sequence ID" value="PSX07472.1"/>
    <property type="molecule type" value="Genomic_DNA"/>
</dbReference>
<evidence type="ECO:0000313" key="3">
    <source>
        <dbReference type="Proteomes" id="UP000241440"/>
    </source>
</evidence>
<evidence type="ECO:0000313" key="2">
    <source>
        <dbReference type="EMBL" id="PSX07472.1"/>
    </source>
</evidence>
<proteinExistence type="predicted"/>
<sequence length="369" mass="43216">MPLNRTYIVKKKIVISSLIISVTILISLYIKPTKHGETLPLPSTSSVEKDSNDDFKTSNVDKNKHFNYERVNKKEKTKKFSTEEEKYITYQVENLKSSLGSLIKNVKVQSELWDFKQEVINNFNVNGNAIFNRIISLSFPMYEQSILKLMNSMDIYNKWLFENLSLLNNLNGIESQKLLWQERYKIFKEDAELIWDPNTTALNTKKSLVVKTISLLDKSTDIEFEDRLFIIKNSIENLELSTQESNTQSKTIIEQVFFNLESVQKEMQSLTPQERAEKIANARRDIGFTEDQVALAAEQDAEKSARWDIGMKYMKEREQLLRDVPKANQQQKLKILRTKYFGDSADTYDKEEKRGFYRFERQRIYGVNS</sequence>
<reference evidence="2 3" key="1">
    <citation type="submission" date="2018-01" db="EMBL/GenBank/DDBJ databases">
        <title>Whole genome sequencing of Histamine producing bacteria.</title>
        <authorList>
            <person name="Butler K."/>
        </authorList>
    </citation>
    <scope>NUCLEOTIDE SEQUENCE [LARGE SCALE GENOMIC DNA]</scope>
    <source>
        <strain evidence="2 3">A2-1</strain>
    </source>
</reference>
<keyword evidence="1" id="KW-0812">Transmembrane</keyword>
<protein>
    <recommendedName>
        <fullName evidence="4">Lipase modulator</fullName>
    </recommendedName>
</protein>
<keyword evidence="1" id="KW-0472">Membrane</keyword>
<comment type="caution">
    <text evidence="2">The sequence shown here is derived from an EMBL/GenBank/DDBJ whole genome shotgun (WGS) entry which is preliminary data.</text>
</comment>
<name>A0A855SCS0_PHOAN</name>
<evidence type="ECO:0008006" key="4">
    <source>
        <dbReference type="Google" id="ProtNLM"/>
    </source>
</evidence>
<gene>
    <name evidence="2" type="ORF">C0W41_09455</name>
</gene>